<evidence type="ECO:0008006" key="3">
    <source>
        <dbReference type="Google" id="ProtNLM"/>
    </source>
</evidence>
<dbReference type="GO" id="GO:0005739">
    <property type="term" value="C:mitochondrion"/>
    <property type="evidence" value="ECO:0007669"/>
    <property type="project" value="TreeGrafter"/>
</dbReference>
<sequence length="95" mass="10154">MAGSLSNTKIVLTALIDGISLSINRTRGITSVASQAVGSSVVRGVKVKKPSTAVTEESSWVPDPVTGYYRPENHADDIDVAALRETLINQKINHH</sequence>
<reference evidence="1" key="1">
    <citation type="submission" date="2022-04" db="EMBL/GenBank/DDBJ databases">
        <title>A functionally conserved STORR gene fusion in Papaver species that diverged 16.8 million years ago.</title>
        <authorList>
            <person name="Catania T."/>
        </authorList>
    </citation>
    <scope>NUCLEOTIDE SEQUENCE</scope>
    <source>
        <strain evidence="1">S-188037</strain>
    </source>
</reference>
<gene>
    <name evidence="1" type="ORF">MKW98_015754</name>
</gene>
<comment type="caution">
    <text evidence="1">The sequence shown here is derived from an EMBL/GenBank/DDBJ whole genome shotgun (WGS) entry which is preliminary data.</text>
</comment>
<name>A0AAD4SXB7_9MAGN</name>
<dbReference type="PANTHER" id="PTHR33509:SF5">
    <property type="entry name" value="PROTEIN SENESCENCE-ASSOCIATED GENE 21, MITOCHONDRIAL"/>
    <property type="match status" value="1"/>
</dbReference>
<dbReference type="PANTHER" id="PTHR33509">
    <property type="entry name" value="LATE EMBRYOGENIS ABUNDANT PROTEIN 2-RELATED"/>
    <property type="match status" value="1"/>
</dbReference>
<dbReference type="AlphaFoldDB" id="A0AAD4SXB7"/>
<proteinExistence type="predicted"/>
<dbReference type="GO" id="GO:0006950">
    <property type="term" value="P:response to stress"/>
    <property type="evidence" value="ECO:0007669"/>
    <property type="project" value="TreeGrafter"/>
</dbReference>
<protein>
    <recommendedName>
        <fullName evidence="3">Late embryogenesis abundant protein</fullName>
    </recommendedName>
</protein>
<evidence type="ECO:0000313" key="2">
    <source>
        <dbReference type="Proteomes" id="UP001202328"/>
    </source>
</evidence>
<dbReference type="Proteomes" id="UP001202328">
    <property type="component" value="Unassembled WGS sequence"/>
</dbReference>
<dbReference type="Pfam" id="PF03242">
    <property type="entry name" value="LEA_3a"/>
    <property type="match status" value="1"/>
</dbReference>
<evidence type="ECO:0000313" key="1">
    <source>
        <dbReference type="EMBL" id="KAI3925406.1"/>
    </source>
</evidence>
<accession>A0AAD4SXB7</accession>
<dbReference type="EMBL" id="JAJJMB010008110">
    <property type="protein sequence ID" value="KAI3925406.1"/>
    <property type="molecule type" value="Genomic_DNA"/>
</dbReference>
<organism evidence="1 2">
    <name type="scientific">Papaver atlanticum</name>
    <dbReference type="NCBI Taxonomy" id="357466"/>
    <lineage>
        <taxon>Eukaryota</taxon>
        <taxon>Viridiplantae</taxon>
        <taxon>Streptophyta</taxon>
        <taxon>Embryophyta</taxon>
        <taxon>Tracheophyta</taxon>
        <taxon>Spermatophyta</taxon>
        <taxon>Magnoliopsida</taxon>
        <taxon>Ranunculales</taxon>
        <taxon>Papaveraceae</taxon>
        <taxon>Papaveroideae</taxon>
        <taxon>Papaver</taxon>
    </lineage>
</organism>
<dbReference type="InterPro" id="IPR004926">
    <property type="entry name" value="LEA_3a"/>
</dbReference>
<keyword evidence="2" id="KW-1185">Reference proteome</keyword>